<dbReference type="SUPFAM" id="SSF53187">
    <property type="entry name" value="Zn-dependent exopeptidases"/>
    <property type="match status" value="1"/>
</dbReference>
<dbReference type="PANTHER" id="PTHR30404">
    <property type="entry name" value="N-ACETYLMURAMOYL-L-ALANINE AMIDASE"/>
    <property type="match status" value="1"/>
</dbReference>
<dbReference type="Gene3D" id="2.30.30.40">
    <property type="entry name" value="SH3 Domains"/>
    <property type="match status" value="1"/>
</dbReference>
<dbReference type="GO" id="GO:0071555">
    <property type="term" value="P:cell wall organization"/>
    <property type="evidence" value="ECO:0007669"/>
    <property type="project" value="UniProtKB-KW"/>
</dbReference>
<name>A0A5C7EZ93_9BACI</name>
<dbReference type="AlphaFoldDB" id="A0A5C7EZ93"/>
<dbReference type="Pfam" id="PF01520">
    <property type="entry name" value="Amidase_3"/>
    <property type="match status" value="1"/>
</dbReference>
<evidence type="ECO:0000259" key="6">
    <source>
        <dbReference type="PROSITE" id="PS51272"/>
    </source>
</evidence>
<keyword evidence="2 8" id="KW-0378">Hydrolase</keyword>
<dbReference type="SMART" id="SM00646">
    <property type="entry name" value="Ami_3"/>
    <property type="match status" value="1"/>
</dbReference>
<dbReference type="Gene3D" id="3.40.630.40">
    <property type="entry name" value="Zn-dependent exopeptidases"/>
    <property type="match status" value="1"/>
</dbReference>
<evidence type="ECO:0000256" key="3">
    <source>
        <dbReference type="ARBA" id="ARBA00023316"/>
    </source>
</evidence>
<dbReference type="GO" id="GO:0009253">
    <property type="term" value="P:peptidoglycan catabolic process"/>
    <property type="evidence" value="ECO:0007669"/>
    <property type="project" value="InterPro"/>
</dbReference>
<keyword evidence="3" id="KW-0961">Cell wall biogenesis/degradation</keyword>
<dbReference type="SMART" id="SM00287">
    <property type="entry name" value="SH3b"/>
    <property type="match status" value="1"/>
</dbReference>
<feature type="region of interest" description="Disordered" evidence="4">
    <location>
        <begin position="198"/>
        <end position="218"/>
    </location>
</feature>
<feature type="signal peptide" evidence="5">
    <location>
        <begin position="1"/>
        <end position="26"/>
    </location>
</feature>
<evidence type="ECO:0000313" key="9">
    <source>
        <dbReference type="Proteomes" id="UP000321816"/>
    </source>
</evidence>
<dbReference type="GO" id="GO:0030288">
    <property type="term" value="C:outer membrane-bounded periplasmic space"/>
    <property type="evidence" value="ECO:0007669"/>
    <property type="project" value="TreeGrafter"/>
</dbReference>
<keyword evidence="1 5" id="KW-0732">Signal</keyword>
<protein>
    <submittedName>
        <fullName evidence="8">N-acetylmuramoyl-L-alanine amidase</fullName>
        <ecNumber evidence="8">3.5.1.28</ecNumber>
    </submittedName>
</protein>
<dbReference type="EMBL" id="CP144914">
    <property type="protein sequence ID" value="WWD79050.1"/>
    <property type="molecule type" value="Genomic_DNA"/>
</dbReference>
<dbReference type="InterPro" id="IPR001119">
    <property type="entry name" value="SLH_dom"/>
</dbReference>
<dbReference type="EC" id="3.5.1.28" evidence="8"/>
<evidence type="ECO:0000256" key="2">
    <source>
        <dbReference type="ARBA" id="ARBA00022801"/>
    </source>
</evidence>
<dbReference type="CDD" id="cd02696">
    <property type="entry name" value="MurNAc-LAA"/>
    <property type="match status" value="1"/>
</dbReference>
<dbReference type="PROSITE" id="PS51272">
    <property type="entry name" value="SLH"/>
    <property type="match status" value="3"/>
</dbReference>
<evidence type="ECO:0000313" key="8">
    <source>
        <dbReference type="EMBL" id="WWD79050.1"/>
    </source>
</evidence>
<sequence>MLHNRILLMLIFLIFMFLLAAPQVSAGNPFPDADEEEVQTLYEDGIITGYEDDTFRPNREVTRAEAAVMMVRALNLETGNTWTSFPDITREHYAAGHIHAAVEESIIQGKTDGTYGAGESLTRAQMAAVVSRGFDLNSTYDVSFVDVESDGYFYNYILNLARSGITDGYPDGTFRPDRSITRLEFSLMVARALYPEYRPVTGGGPETDPSESAPDEESAIGTGVVVNSATLNVRPSPSTNQSAIGRLVEGEDVDVYERTGNWAKVATDDIEGYVSQSYLAVDYFEQSSPLLDKTIVVDPGHGGRDPGAVANGLYEKEVVLDVSLRLEEELRKAGANVIMTRRSDWYPSLSGRVTQANNARADIFVSVHTNAAVPTQASGSETFYDLRTWGGDSYKLADDLQTEMIDKLDTVDRGVKENGFYVIRNTNMPSALVELGFKTNAQEAERMKTDQFREDSADALYEGIETFFNER</sequence>
<evidence type="ECO:0000256" key="1">
    <source>
        <dbReference type="ARBA" id="ARBA00022729"/>
    </source>
</evidence>
<keyword evidence="9" id="KW-1185">Reference proteome</keyword>
<proteinExistence type="predicted"/>
<dbReference type="RefSeq" id="WP_147805288.1">
    <property type="nucleotide sequence ID" value="NZ_CP144914.1"/>
</dbReference>
<evidence type="ECO:0000256" key="5">
    <source>
        <dbReference type="SAM" id="SignalP"/>
    </source>
</evidence>
<dbReference type="GO" id="GO:0008745">
    <property type="term" value="F:N-acetylmuramoyl-L-alanine amidase activity"/>
    <property type="evidence" value="ECO:0007669"/>
    <property type="project" value="UniProtKB-EC"/>
</dbReference>
<reference evidence="8 9" key="1">
    <citation type="submission" date="2024-01" db="EMBL/GenBank/DDBJ databases">
        <title>Complete Genome Sequence of Alkalicoccus halolimnae BZ-SZ-XJ29T, a Moderately Halophilic Bacterium Isolated from a Salt Lake.</title>
        <authorList>
            <person name="Zhao B."/>
        </authorList>
    </citation>
    <scope>NUCLEOTIDE SEQUENCE [LARGE SCALE GENOMIC DNA]</scope>
    <source>
        <strain evidence="8 9">BZ-SZ-XJ29</strain>
    </source>
</reference>
<dbReference type="KEGG" id="ahal:FTX54_011525"/>
<dbReference type="Pfam" id="PF08239">
    <property type="entry name" value="SH3_3"/>
    <property type="match status" value="1"/>
</dbReference>
<dbReference type="Proteomes" id="UP000321816">
    <property type="component" value="Chromosome"/>
</dbReference>
<dbReference type="Pfam" id="PF00395">
    <property type="entry name" value="SLH"/>
    <property type="match status" value="3"/>
</dbReference>
<dbReference type="InterPro" id="IPR002508">
    <property type="entry name" value="MurNAc-LAA_cat"/>
</dbReference>
<feature type="domain" description="SH3b" evidence="7">
    <location>
        <begin position="216"/>
        <end position="283"/>
    </location>
</feature>
<dbReference type="OrthoDB" id="9806267at2"/>
<dbReference type="PANTHER" id="PTHR30404:SF0">
    <property type="entry name" value="N-ACETYLMURAMOYL-L-ALANINE AMIDASE AMIC"/>
    <property type="match status" value="1"/>
</dbReference>
<evidence type="ECO:0000259" key="7">
    <source>
        <dbReference type="PROSITE" id="PS51781"/>
    </source>
</evidence>
<dbReference type="InterPro" id="IPR050695">
    <property type="entry name" value="N-acetylmuramoyl_amidase_3"/>
</dbReference>
<accession>A0A5C7EZ93</accession>
<gene>
    <name evidence="8" type="ORF">FTX54_011525</name>
</gene>
<evidence type="ECO:0000256" key="4">
    <source>
        <dbReference type="SAM" id="MobiDB-lite"/>
    </source>
</evidence>
<organism evidence="8 9">
    <name type="scientific">Alkalicoccus halolimnae</name>
    <dbReference type="NCBI Taxonomy" id="1667239"/>
    <lineage>
        <taxon>Bacteria</taxon>
        <taxon>Bacillati</taxon>
        <taxon>Bacillota</taxon>
        <taxon>Bacilli</taxon>
        <taxon>Bacillales</taxon>
        <taxon>Bacillaceae</taxon>
        <taxon>Alkalicoccus</taxon>
    </lineage>
</organism>
<feature type="domain" description="SLH" evidence="6">
    <location>
        <begin position="85"/>
        <end position="138"/>
    </location>
</feature>
<feature type="chain" id="PRO_5044096772" evidence="5">
    <location>
        <begin position="27"/>
        <end position="471"/>
    </location>
</feature>
<dbReference type="PROSITE" id="PS51781">
    <property type="entry name" value="SH3B"/>
    <property type="match status" value="1"/>
</dbReference>
<feature type="domain" description="SLH" evidence="6">
    <location>
        <begin position="21"/>
        <end position="84"/>
    </location>
</feature>
<dbReference type="InterPro" id="IPR003646">
    <property type="entry name" value="SH3-like_bac-type"/>
</dbReference>
<feature type="domain" description="SLH" evidence="6">
    <location>
        <begin position="140"/>
        <end position="203"/>
    </location>
</feature>